<protein>
    <submittedName>
        <fullName evidence="1">Uncharacterized protein</fullName>
    </submittedName>
</protein>
<name>A0A8X7Z642_POPTO</name>
<evidence type="ECO:0000313" key="2">
    <source>
        <dbReference type="Proteomes" id="UP000886885"/>
    </source>
</evidence>
<organism evidence="1 2">
    <name type="scientific">Populus tomentosa</name>
    <name type="common">Chinese white poplar</name>
    <dbReference type="NCBI Taxonomy" id="118781"/>
    <lineage>
        <taxon>Eukaryota</taxon>
        <taxon>Viridiplantae</taxon>
        <taxon>Streptophyta</taxon>
        <taxon>Embryophyta</taxon>
        <taxon>Tracheophyta</taxon>
        <taxon>Spermatophyta</taxon>
        <taxon>Magnoliopsida</taxon>
        <taxon>eudicotyledons</taxon>
        <taxon>Gunneridae</taxon>
        <taxon>Pentapetalae</taxon>
        <taxon>rosids</taxon>
        <taxon>fabids</taxon>
        <taxon>Malpighiales</taxon>
        <taxon>Salicaceae</taxon>
        <taxon>Saliceae</taxon>
        <taxon>Populus</taxon>
    </lineage>
</organism>
<dbReference type="EMBL" id="JAAWWB010000017">
    <property type="protein sequence ID" value="KAG6763256.1"/>
    <property type="molecule type" value="Genomic_DNA"/>
</dbReference>
<keyword evidence="2" id="KW-1185">Reference proteome</keyword>
<dbReference type="Proteomes" id="UP000886885">
    <property type="component" value="Chromosome 9A"/>
</dbReference>
<dbReference type="AlphaFoldDB" id="A0A8X7Z642"/>
<reference evidence="1" key="1">
    <citation type="journal article" date="2020" name="bioRxiv">
        <title>Hybrid origin of Populus tomentosa Carr. identified through genome sequencing and phylogenomic analysis.</title>
        <authorList>
            <person name="An X."/>
            <person name="Gao K."/>
            <person name="Chen Z."/>
            <person name="Li J."/>
            <person name="Yang X."/>
            <person name="Yang X."/>
            <person name="Zhou J."/>
            <person name="Guo T."/>
            <person name="Zhao T."/>
            <person name="Huang S."/>
            <person name="Miao D."/>
            <person name="Khan W.U."/>
            <person name="Rao P."/>
            <person name="Ye M."/>
            <person name="Lei B."/>
            <person name="Liao W."/>
            <person name="Wang J."/>
            <person name="Ji L."/>
            <person name="Li Y."/>
            <person name="Guo B."/>
            <person name="Mustafa N.S."/>
            <person name="Li S."/>
            <person name="Yun Q."/>
            <person name="Keller S.R."/>
            <person name="Mao J."/>
            <person name="Zhang R."/>
            <person name="Strauss S.H."/>
        </authorList>
    </citation>
    <scope>NUCLEOTIDE SEQUENCE</scope>
    <source>
        <strain evidence="1">GM15</strain>
        <tissue evidence="1">Leaf</tissue>
    </source>
</reference>
<proteinExistence type="predicted"/>
<evidence type="ECO:0000313" key="1">
    <source>
        <dbReference type="EMBL" id="KAG6763256.1"/>
    </source>
</evidence>
<gene>
    <name evidence="1" type="ORF">POTOM_033796</name>
</gene>
<sequence>MINLKGNKRRKAGLARLAFAAYHPSFDVLGSSHTIHHPSLARYQSYSPGLGDLCSWGQSLSMFLAARILK</sequence>
<accession>A0A8X7Z642</accession>
<comment type="caution">
    <text evidence="1">The sequence shown here is derived from an EMBL/GenBank/DDBJ whole genome shotgun (WGS) entry which is preliminary data.</text>
</comment>